<dbReference type="SUPFAM" id="SSF53098">
    <property type="entry name" value="Ribonuclease H-like"/>
    <property type="match status" value="1"/>
</dbReference>
<evidence type="ECO:0000256" key="1">
    <source>
        <dbReference type="SAM" id="MobiDB-lite"/>
    </source>
</evidence>
<protein>
    <recommendedName>
        <fullName evidence="6">RNA-directed DNA polymerase from mobile element jockey</fullName>
    </recommendedName>
</protein>
<evidence type="ECO:0000313" key="5">
    <source>
        <dbReference type="RefSeq" id="XP_040966432.1"/>
    </source>
</evidence>
<proteinExistence type="predicted"/>
<evidence type="ECO:0000259" key="2">
    <source>
        <dbReference type="PROSITE" id="PS50878"/>
    </source>
</evidence>
<dbReference type="RefSeq" id="XP_040966432.1">
    <property type="nucleotide sequence ID" value="XM_041110498.1"/>
</dbReference>
<dbReference type="SUPFAM" id="SSF56672">
    <property type="entry name" value="DNA/RNA polymerases"/>
    <property type="match status" value="1"/>
</dbReference>
<dbReference type="InterPro" id="IPR043502">
    <property type="entry name" value="DNA/RNA_pol_sf"/>
</dbReference>
<sequence length="631" mass="71588">MVNNRLKEYLETNNLLDENQSGFRTNHSTTDHIVRFQQAAAKSQRSGYLCAIFLDLSKAFDLVWTDGLMYKLANLGLTGNIYNWIRSFLTDRRIQVSIGNHLSSEKRLDNGTPQGSVISPTLFNVMVNDIKHYLPKDVTLAAYADDCTIWRYATRFGIVEEKMQTAINRFSKWANDWGFIISTTKTTGMIINQDPSTKQMKIKINGDQIRFQDTTKLLGVTFDRKLTWKPHFNNIINSSNQILNMMRMITGKTWGANRASLLTIYRALIRSRLEYGCPAFLTATPTQIRRLEAIQYKALLIASGTPPGVRREALLQELGELPLRLRFQESPQILQQIAKSPTPTPTLRELQKYRLTRKRIKTVGQAIHELRSQYGIDRLTVAPRQPTNFPNGIYQSRNQQYPDKHDRQTQPTNGSQVYRPRLPRTHHRGRTQIYTDGSHDPVTSATGYGIYIPDKKFETCNRLPNQTSVFTAEIQAILDSFTWISTQPPAQYLVLTDSLSSIQAIESSNTSTRPELVNQIRQLNFQLTRLGIHVTLLWIPSHVGIPGNEKADQLAREGLKLPEVTTTLPHSISEANNLLRKTINSQWETHLVDATPTDLTCKTPPTSPSDPCTPAGTLQNHHKIKVDGDPT</sequence>
<name>A0ABM3BHE3_GOSHI</name>
<evidence type="ECO:0000313" key="4">
    <source>
        <dbReference type="Proteomes" id="UP000818029"/>
    </source>
</evidence>
<feature type="compositionally biased region" description="Low complexity" evidence="1">
    <location>
        <begin position="600"/>
        <end position="614"/>
    </location>
</feature>
<accession>A0ABM3BHE3</accession>
<feature type="domain" description="RNase H type-1" evidence="3">
    <location>
        <begin position="427"/>
        <end position="560"/>
    </location>
</feature>
<feature type="compositionally biased region" description="Polar residues" evidence="1">
    <location>
        <begin position="385"/>
        <end position="401"/>
    </location>
</feature>
<dbReference type="PROSITE" id="PS50879">
    <property type="entry name" value="RNASE_H_1"/>
    <property type="match status" value="1"/>
</dbReference>
<feature type="domain" description="Reverse transcriptase" evidence="2">
    <location>
        <begin position="1"/>
        <end position="222"/>
    </location>
</feature>
<dbReference type="Pfam" id="PF00078">
    <property type="entry name" value="RVT_1"/>
    <property type="match status" value="1"/>
</dbReference>
<dbReference type="GeneID" id="121226908"/>
<dbReference type="InterPro" id="IPR000477">
    <property type="entry name" value="RT_dom"/>
</dbReference>
<reference evidence="5" key="1">
    <citation type="submission" date="2025-08" db="UniProtKB">
        <authorList>
            <consortium name="RefSeq"/>
        </authorList>
    </citation>
    <scope>IDENTIFICATION</scope>
</reference>
<dbReference type="InterPro" id="IPR036397">
    <property type="entry name" value="RNaseH_sf"/>
</dbReference>
<evidence type="ECO:0008006" key="6">
    <source>
        <dbReference type="Google" id="ProtNLM"/>
    </source>
</evidence>
<dbReference type="Pfam" id="PF00075">
    <property type="entry name" value="RNase_H"/>
    <property type="match status" value="1"/>
</dbReference>
<dbReference type="PROSITE" id="PS50878">
    <property type="entry name" value="RT_POL"/>
    <property type="match status" value="1"/>
</dbReference>
<dbReference type="InterPro" id="IPR012337">
    <property type="entry name" value="RNaseH-like_sf"/>
</dbReference>
<dbReference type="CDD" id="cd01650">
    <property type="entry name" value="RT_nLTR_like"/>
    <property type="match status" value="1"/>
</dbReference>
<dbReference type="CDD" id="cd09276">
    <property type="entry name" value="Rnase_HI_RT_non_LTR"/>
    <property type="match status" value="1"/>
</dbReference>
<dbReference type="Gene3D" id="3.30.420.10">
    <property type="entry name" value="Ribonuclease H-like superfamily/Ribonuclease H"/>
    <property type="match status" value="1"/>
</dbReference>
<keyword evidence="4" id="KW-1185">Reference proteome</keyword>
<dbReference type="PANTHER" id="PTHR33332">
    <property type="entry name" value="REVERSE TRANSCRIPTASE DOMAIN-CONTAINING PROTEIN"/>
    <property type="match status" value="1"/>
</dbReference>
<dbReference type="Proteomes" id="UP000818029">
    <property type="component" value="Unplaced"/>
</dbReference>
<feature type="region of interest" description="Disordered" evidence="1">
    <location>
        <begin position="381"/>
        <end position="439"/>
    </location>
</feature>
<gene>
    <name evidence="5" type="primary">LOC121226908</name>
</gene>
<evidence type="ECO:0000259" key="3">
    <source>
        <dbReference type="PROSITE" id="PS50879"/>
    </source>
</evidence>
<feature type="region of interest" description="Disordered" evidence="1">
    <location>
        <begin position="598"/>
        <end position="631"/>
    </location>
</feature>
<feature type="compositionally biased region" description="Basic residues" evidence="1">
    <location>
        <begin position="421"/>
        <end position="430"/>
    </location>
</feature>
<dbReference type="InterPro" id="IPR002156">
    <property type="entry name" value="RNaseH_domain"/>
</dbReference>
<organism evidence="4 5">
    <name type="scientific">Gossypium hirsutum</name>
    <name type="common">Upland cotton</name>
    <name type="synonym">Gossypium mexicanum</name>
    <dbReference type="NCBI Taxonomy" id="3635"/>
    <lineage>
        <taxon>Eukaryota</taxon>
        <taxon>Viridiplantae</taxon>
        <taxon>Streptophyta</taxon>
        <taxon>Embryophyta</taxon>
        <taxon>Tracheophyta</taxon>
        <taxon>Spermatophyta</taxon>
        <taxon>Magnoliopsida</taxon>
        <taxon>eudicotyledons</taxon>
        <taxon>Gunneridae</taxon>
        <taxon>Pentapetalae</taxon>
        <taxon>rosids</taxon>
        <taxon>malvids</taxon>
        <taxon>Malvales</taxon>
        <taxon>Malvaceae</taxon>
        <taxon>Malvoideae</taxon>
        <taxon>Gossypium</taxon>
    </lineage>
</organism>